<dbReference type="AlphaFoldDB" id="A0A0H2Z1R1"/>
<name>A0A0H2Z1R1_ECOK1</name>
<gene>
    <name evidence="1" type="ORF">APECO1_3914</name>
</gene>
<organism evidence="1 2">
    <name type="scientific">Escherichia coli O1:K1 / APEC</name>
    <dbReference type="NCBI Taxonomy" id="405955"/>
    <lineage>
        <taxon>Bacteria</taxon>
        <taxon>Pseudomonadati</taxon>
        <taxon>Pseudomonadota</taxon>
        <taxon>Gammaproteobacteria</taxon>
        <taxon>Enterobacterales</taxon>
        <taxon>Enterobacteriaceae</taxon>
        <taxon>Escherichia</taxon>
    </lineage>
</organism>
<dbReference type="HOGENOM" id="CLU_2522282_0_0_6"/>
<sequence>MVRKQEEGDRLRYKKSGLLFMAALRVSNQAKEKKQKSPHQRAFISLRSRGSFAYPFMSPHRLVGVLLRLLTSCFCWCCPYTVQS</sequence>
<dbReference type="Proteomes" id="UP000008216">
    <property type="component" value="Chromosome"/>
</dbReference>
<keyword evidence="2" id="KW-1185">Reference proteome</keyword>
<reference evidence="1 2" key="1">
    <citation type="journal article" date="2007" name="J. Bacteriol.">
        <title>The genome sequence of avian pathogenic Escherichia coli strain O1:K1:H7 shares strong similarities with human extraintestinal pathogenic E. coli genomes.</title>
        <authorList>
            <person name="Johnson T.J."/>
            <person name="Kariyawasam S."/>
            <person name="Wannemuehler Y."/>
            <person name="Mangiamele P."/>
            <person name="Johnson S.J."/>
            <person name="Doetkott C."/>
            <person name="Skyberg J.A."/>
            <person name="Lynne A.M."/>
            <person name="Johnson J.R."/>
            <person name="Nolan L.K."/>
        </authorList>
    </citation>
    <scope>NUCLEOTIDE SEQUENCE [LARGE SCALE GENOMIC DNA]</scope>
    <source>
        <strain evidence="1">APEC O1</strain>
    </source>
</reference>
<proteinExistence type="predicted"/>
<accession>A0A0H2Z1R1</accession>
<dbReference type="KEGG" id="ecv:APECO1_3914"/>
<evidence type="ECO:0000313" key="1">
    <source>
        <dbReference type="EMBL" id="ABJ02040.1"/>
    </source>
</evidence>
<evidence type="ECO:0000313" key="2">
    <source>
        <dbReference type="Proteomes" id="UP000008216"/>
    </source>
</evidence>
<dbReference type="EMBL" id="CP000468">
    <property type="protein sequence ID" value="ABJ02040.1"/>
    <property type="molecule type" value="Genomic_DNA"/>
</dbReference>
<protein>
    <submittedName>
        <fullName evidence="1">Uncharacterized protein</fullName>
    </submittedName>
</protein>